<proteinExistence type="predicted"/>
<organism evidence="1 2">
    <name type="scientific">Lyophyllum shimeji</name>
    <name type="common">Hon-shimeji</name>
    <name type="synonym">Tricholoma shimeji</name>
    <dbReference type="NCBI Taxonomy" id="47721"/>
    <lineage>
        <taxon>Eukaryota</taxon>
        <taxon>Fungi</taxon>
        <taxon>Dikarya</taxon>
        <taxon>Basidiomycota</taxon>
        <taxon>Agaricomycotina</taxon>
        <taxon>Agaricomycetes</taxon>
        <taxon>Agaricomycetidae</taxon>
        <taxon>Agaricales</taxon>
        <taxon>Tricholomatineae</taxon>
        <taxon>Lyophyllaceae</taxon>
        <taxon>Lyophyllum</taxon>
    </lineage>
</organism>
<name>A0A9P3PGD6_LYOSH</name>
<comment type="caution">
    <text evidence="1">The sequence shown here is derived from an EMBL/GenBank/DDBJ whole genome shotgun (WGS) entry which is preliminary data.</text>
</comment>
<accession>A0A9P3PGD6</accession>
<protein>
    <submittedName>
        <fullName evidence="1">Uncharacterized protein</fullName>
    </submittedName>
</protein>
<gene>
    <name evidence="1" type="ORF">LshimejAT787_0211220</name>
</gene>
<dbReference type="Proteomes" id="UP001063166">
    <property type="component" value="Unassembled WGS sequence"/>
</dbReference>
<reference evidence="1" key="1">
    <citation type="submission" date="2022-07" db="EMBL/GenBank/DDBJ databases">
        <title>The genome of Lyophyllum shimeji provides insight into the initial evolution of ectomycorrhizal fungal genome.</title>
        <authorList>
            <person name="Kobayashi Y."/>
            <person name="Shibata T."/>
            <person name="Hirakawa H."/>
            <person name="Shigenobu S."/>
            <person name="Nishiyama T."/>
            <person name="Yamada A."/>
            <person name="Hasebe M."/>
            <person name="Kawaguchi M."/>
        </authorList>
    </citation>
    <scope>NUCLEOTIDE SEQUENCE</scope>
    <source>
        <strain evidence="1">AT787</strain>
    </source>
</reference>
<dbReference type="AlphaFoldDB" id="A0A9P3PGD6"/>
<keyword evidence="2" id="KW-1185">Reference proteome</keyword>
<evidence type="ECO:0000313" key="2">
    <source>
        <dbReference type="Proteomes" id="UP001063166"/>
    </source>
</evidence>
<evidence type="ECO:0000313" key="1">
    <source>
        <dbReference type="EMBL" id="GLB35557.1"/>
    </source>
</evidence>
<sequence>MAVYGSSAEMQLRNNKGCRGVQEVSAQNWVTVHQGFVARFRKSPKVSSLAKAPLKFVLGADFRQNSEAFNNSHGP</sequence>
<dbReference type="EMBL" id="BRPK01000002">
    <property type="protein sequence ID" value="GLB35557.1"/>
    <property type="molecule type" value="Genomic_DNA"/>
</dbReference>